<gene>
    <name evidence="2" type="ORF">HMPREF1981_03118</name>
</gene>
<comment type="caution">
    <text evidence="2">The sequence shown here is derived from an EMBL/GenBank/DDBJ whole genome shotgun (WGS) entry which is preliminary data.</text>
</comment>
<dbReference type="OrthoDB" id="1440774at2"/>
<dbReference type="RefSeq" id="WP_021646876.1">
    <property type="nucleotide sequence ID" value="NZ_KE993155.1"/>
</dbReference>
<dbReference type="GeneID" id="99754936"/>
<proteinExistence type="predicted"/>
<sequence length="275" mass="31652">MKKSIYLLSSALALSLSNAFAQHEPFLECHYTESYIDYPEKGKVKQDEMVLSISKGASEFYSLWCREHARLRDSLTAKGASLEEILAARDKVKYPVSTQHTVIYKNYPEKGRLTLTDQLIKSSFLYTKKMEIPQWEVFGEKKQIAGYDCQKAETNFLGRKWTAWFAPEIPVEDGPWKLCGLPGLILQAEDSEKEYRFTCIEIKNVSDAPAIRLPKKNYIKCSKSEYLKSLFLHKEDMNTFLRKHGIEPPVEITSNGKAVSAFPKRKFNYIERVTP</sequence>
<reference evidence="2 3" key="1">
    <citation type="submission" date="2013-08" db="EMBL/GenBank/DDBJ databases">
        <authorList>
            <person name="Weinstock G."/>
            <person name="Sodergren E."/>
            <person name="Wylie T."/>
            <person name="Fulton L."/>
            <person name="Fulton R."/>
            <person name="Fronick C."/>
            <person name="O'Laughlin M."/>
            <person name="Godfrey J."/>
            <person name="Miner T."/>
            <person name="Herter B."/>
            <person name="Appelbaum E."/>
            <person name="Cordes M."/>
            <person name="Lek S."/>
            <person name="Wollam A."/>
            <person name="Pepin K.H."/>
            <person name="Palsikar V.B."/>
            <person name="Mitreva M."/>
            <person name="Wilson R.K."/>
        </authorList>
    </citation>
    <scope>NUCLEOTIDE SEQUENCE [LARGE SCALE GENOMIC DNA]</scope>
    <source>
        <strain evidence="2 3">F0041</strain>
    </source>
</reference>
<dbReference type="NCBIfam" id="TIGR01200">
    <property type="entry name" value="GLPGLI"/>
    <property type="match status" value="1"/>
</dbReference>
<dbReference type="Proteomes" id="UP000016496">
    <property type="component" value="Unassembled WGS sequence"/>
</dbReference>
<evidence type="ECO:0000313" key="2">
    <source>
        <dbReference type="EMBL" id="ERI81573.1"/>
    </source>
</evidence>
<evidence type="ECO:0000256" key="1">
    <source>
        <dbReference type="SAM" id="SignalP"/>
    </source>
</evidence>
<dbReference type="HOGENOM" id="CLU_066214_1_2_10"/>
<dbReference type="Pfam" id="PF09697">
    <property type="entry name" value="Porph_ging"/>
    <property type="match status" value="1"/>
</dbReference>
<dbReference type="PATRIC" id="fig|1321819.3.peg.2884"/>
<protein>
    <recommendedName>
        <fullName evidence="4">GLPGLI family protein</fullName>
    </recommendedName>
</protein>
<accession>U2CC28</accession>
<feature type="signal peptide" evidence="1">
    <location>
        <begin position="1"/>
        <end position="21"/>
    </location>
</feature>
<dbReference type="AlphaFoldDB" id="U2CC28"/>
<feature type="chain" id="PRO_5004625367" description="GLPGLI family protein" evidence="1">
    <location>
        <begin position="22"/>
        <end position="275"/>
    </location>
</feature>
<evidence type="ECO:0000313" key="3">
    <source>
        <dbReference type="Proteomes" id="UP000016496"/>
    </source>
</evidence>
<name>U2CC28_9BACE</name>
<evidence type="ECO:0008006" key="4">
    <source>
        <dbReference type="Google" id="ProtNLM"/>
    </source>
</evidence>
<dbReference type="InterPro" id="IPR005901">
    <property type="entry name" value="GLPGLI"/>
</dbReference>
<dbReference type="EMBL" id="AWSV01000159">
    <property type="protein sequence ID" value="ERI81573.1"/>
    <property type="molecule type" value="Genomic_DNA"/>
</dbReference>
<keyword evidence="1" id="KW-0732">Signal</keyword>
<organism evidence="2 3">
    <name type="scientific">Bacteroides pyogenes F0041</name>
    <dbReference type="NCBI Taxonomy" id="1321819"/>
    <lineage>
        <taxon>Bacteria</taxon>
        <taxon>Pseudomonadati</taxon>
        <taxon>Bacteroidota</taxon>
        <taxon>Bacteroidia</taxon>
        <taxon>Bacteroidales</taxon>
        <taxon>Bacteroidaceae</taxon>
        <taxon>Bacteroides</taxon>
    </lineage>
</organism>